<dbReference type="PROSITE" id="PS51674">
    <property type="entry name" value="4FE4S_WBL"/>
    <property type="match status" value="1"/>
</dbReference>
<organism evidence="13 14">
    <name type="scientific">Pseudonocardia dioxanivorans (strain ATCC 55486 / DSM 44775 / JCM 13855 / CB1190)</name>
    <dbReference type="NCBI Taxonomy" id="675635"/>
    <lineage>
        <taxon>Bacteria</taxon>
        <taxon>Bacillati</taxon>
        <taxon>Actinomycetota</taxon>
        <taxon>Actinomycetes</taxon>
        <taxon>Pseudonocardiales</taxon>
        <taxon>Pseudonocardiaceae</taxon>
        <taxon>Pseudonocardia</taxon>
    </lineage>
</organism>
<dbReference type="Pfam" id="PF02467">
    <property type="entry name" value="Whib"/>
    <property type="match status" value="1"/>
</dbReference>
<dbReference type="GO" id="GO:0045892">
    <property type="term" value="P:negative regulation of DNA-templated transcription"/>
    <property type="evidence" value="ECO:0007669"/>
    <property type="project" value="TreeGrafter"/>
</dbReference>
<evidence type="ECO:0000256" key="11">
    <source>
        <dbReference type="ARBA" id="ARBA00023163"/>
    </source>
</evidence>
<evidence type="ECO:0000256" key="10">
    <source>
        <dbReference type="ARBA" id="ARBA00023157"/>
    </source>
</evidence>
<keyword evidence="11" id="KW-0804">Transcription</keyword>
<accession>F4CYT4</accession>
<dbReference type="GO" id="GO:0003677">
    <property type="term" value="F:DNA binding"/>
    <property type="evidence" value="ECO:0007669"/>
    <property type="project" value="UniProtKB-KW"/>
</dbReference>
<evidence type="ECO:0000313" key="13">
    <source>
        <dbReference type="EMBL" id="AEA27659.1"/>
    </source>
</evidence>
<keyword evidence="10" id="KW-1015">Disulfide bond</keyword>
<dbReference type="RefSeq" id="WP_013677560.1">
    <property type="nucleotide sequence ID" value="NC_015312.1"/>
</dbReference>
<dbReference type="GO" id="GO:0047134">
    <property type="term" value="F:protein-disulfide reductase [NAD(P)H] activity"/>
    <property type="evidence" value="ECO:0007669"/>
    <property type="project" value="TreeGrafter"/>
</dbReference>
<dbReference type="Proteomes" id="UP000007809">
    <property type="component" value="Chromosome"/>
</dbReference>
<dbReference type="AlphaFoldDB" id="F4CYT4"/>
<gene>
    <name evidence="13" type="ordered locus">Psed_5529</name>
</gene>
<keyword evidence="14" id="KW-1185">Reference proteome</keyword>
<evidence type="ECO:0000256" key="8">
    <source>
        <dbReference type="ARBA" id="ARBA00023015"/>
    </source>
</evidence>
<feature type="domain" description="4Fe-4S Wbl-type" evidence="12">
    <location>
        <begin position="12"/>
        <end position="78"/>
    </location>
</feature>
<evidence type="ECO:0000256" key="9">
    <source>
        <dbReference type="ARBA" id="ARBA00023125"/>
    </source>
</evidence>
<dbReference type="OrthoDB" id="3576679at2"/>
<dbReference type="KEGG" id="pdx:Psed_5529"/>
<dbReference type="GO" id="GO:0045454">
    <property type="term" value="P:cell redox homeostasis"/>
    <property type="evidence" value="ECO:0007669"/>
    <property type="project" value="TreeGrafter"/>
</dbReference>
<evidence type="ECO:0000313" key="14">
    <source>
        <dbReference type="Proteomes" id="UP000007809"/>
    </source>
</evidence>
<keyword evidence="6" id="KW-0408">Iron</keyword>
<dbReference type="EMBL" id="CP002593">
    <property type="protein sequence ID" value="AEA27659.1"/>
    <property type="molecule type" value="Genomic_DNA"/>
</dbReference>
<evidence type="ECO:0000259" key="12">
    <source>
        <dbReference type="PROSITE" id="PS51674"/>
    </source>
</evidence>
<evidence type="ECO:0000256" key="1">
    <source>
        <dbReference type="ARBA" id="ARBA00001966"/>
    </source>
</evidence>
<keyword evidence="7" id="KW-0411">Iron-sulfur</keyword>
<keyword evidence="9" id="KW-0238">DNA-binding</keyword>
<evidence type="ECO:0000256" key="4">
    <source>
        <dbReference type="ARBA" id="ARBA00022485"/>
    </source>
</evidence>
<dbReference type="GO" id="GO:0046872">
    <property type="term" value="F:metal ion binding"/>
    <property type="evidence" value="ECO:0007669"/>
    <property type="project" value="UniProtKB-KW"/>
</dbReference>
<evidence type="ECO:0000256" key="6">
    <source>
        <dbReference type="ARBA" id="ARBA00023004"/>
    </source>
</evidence>
<evidence type="ECO:0000256" key="7">
    <source>
        <dbReference type="ARBA" id="ARBA00023014"/>
    </source>
</evidence>
<protein>
    <submittedName>
        <fullName evidence="13">Transcription factor WhiB</fullName>
    </submittedName>
</protein>
<evidence type="ECO:0000256" key="5">
    <source>
        <dbReference type="ARBA" id="ARBA00022723"/>
    </source>
</evidence>
<dbReference type="InterPro" id="IPR003482">
    <property type="entry name" value="Whib"/>
</dbReference>
<comment type="similarity">
    <text evidence="3">Belongs to the WhiB family.</text>
</comment>
<comment type="cofactor">
    <cofactor evidence="1">
        <name>[4Fe-4S] cluster</name>
        <dbReference type="ChEBI" id="CHEBI:49883"/>
    </cofactor>
</comment>
<reference evidence="13 14" key="1">
    <citation type="journal article" date="2011" name="J. Bacteriol.">
        <title>Genome sequence of the 1,4-dioxane-degrading Pseudonocardia dioxanivorans strain CB1190.</title>
        <authorList>
            <person name="Sales C.M."/>
            <person name="Mahendra S."/>
            <person name="Grostern A."/>
            <person name="Parales R.E."/>
            <person name="Goodwin L.A."/>
            <person name="Woyke T."/>
            <person name="Nolan M."/>
            <person name="Lapidus A."/>
            <person name="Chertkov O."/>
            <person name="Ovchinnikova G."/>
            <person name="Sczyrba A."/>
            <person name="Alvarez-Cohen L."/>
        </authorList>
    </citation>
    <scope>NUCLEOTIDE SEQUENCE [LARGE SCALE GENOMIC DNA]</scope>
    <source>
        <strain evidence="14">ATCC 55486 / DSM 44775 / JCM 13855 / CB1190</strain>
    </source>
</reference>
<sequence>MTAPDRWREAAACAWPGVDPEAFYPLDLDPAGLAVTAARRICGACPVRGLCLADVMASEDPARRWGVIAGLTPEERTELHRDQLIPTRAAEVAA</sequence>
<keyword evidence="5" id="KW-0479">Metal-binding</keyword>
<evidence type="ECO:0000256" key="2">
    <source>
        <dbReference type="ARBA" id="ARBA00004496"/>
    </source>
</evidence>
<proteinExistence type="inferred from homology"/>
<dbReference type="InterPro" id="IPR034768">
    <property type="entry name" value="4FE4S_WBL"/>
</dbReference>
<dbReference type="STRING" id="675635.Psed_5529"/>
<dbReference type="HOGENOM" id="CLU_2384027_0_0_11"/>
<comment type="subcellular location">
    <subcellularLocation>
        <location evidence="2">Cytoplasm</location>
    </subcellularLocation>
</comment>
<dbReference type="GO" id="GO:0051539">
    <property type="term" value="F:4 iron, 4 sulfur cluster binding"/>
    <property type="evidence" value="ECO:0007669"/>
    <property type="project" value="UniProtKB-KW"/>
</dbReference>
<keyword evidence="8" id="KW-0805">Transcription regulation</keyword>
<name>F4CYT4_PSEUX</name>
<keyword evidence="4" id="KW-0004">4Fe-4S</keyword>
<dbReference type="PANTHER" id="PTHR38839">
    <property type="entry name" value="TRANSCRIPTIONAL REGULATOR WHID-RELATED"/>
    <property type="match status" value="1"/>
</dbReference>
<dbReference type="GO" id="GO:0005737">
    <property type="term" value="C:cytoplasm"/>
    <property type="evidence" value="ECO:0007669"/>
    <property type="project" value="UniProtKB-SubCell"/>
</dbReference>
<evidence type="ECO:0000256" key="3">
    <source>
        <dbReference type="ARBA" id="ARBA00006597"/>
    </source>
</evidence>